<dbReference type="SUPFAM" id="SSF56214">
    <property type="entry name" value="4'-phosphopantetheinyl transferase"/>
    <property type="match status" value="1"/>
</dbReference>
<keyword evidence="11" id="KW-1185">Reference proteome</keyword>
<protein>
    <recommendedName>
        <fullName evidence="8">Holo-[acyl-carrier-protein] synthase</fullName>
        <shortName evidence="8">Holo-ACP synthase</shortName>
        <ecNumber evidence="8">2.7.8.7</ecNumber>
    </recommendedName>
    <alternativeName>
        <fullName evidence="8">4'-phosphopantetheinyl transferase AcpS</fullName>
    </alternativeName>
</protein>
<comment type="function">
    <text evidence="8">Transfers the 4'-phosphopantetheine moiety from coenzyme A to a Ser of acyl-carrier-protein.</text>
</comment>
<feature type="domain" description="4'-phosphopantetheinyl transferase" evidence="9">
    <location>
        <begin position="4"/>
        <end position="94"/>
    </location>
</feature>
<evidence type="ECO:0000256" key="4">
    <source>
        <dbReference type="ARBA" id="ARBA00022832"/>
    </source>
</evidence>
<evidence type="ECO:0000256" key="5">
    <source>
        <dbReference type="ARBA" id="ARBA00022842"/>
    </source>
</evidence>
<evidence type="ECO:0000259" key="9">
    <source>
        <dbReference type="Pfam" id="PF01648"/>
    </source>
</evidence>
<keyword evidence="8" id="KW-0963">Cytoplasm</keyword>
<dbReference type="InterPro" id="IPR037143">
    <property type="entry name" value="4-PPantetheinyl_Trfase_dom_sf"/>
</dbReference>
<feature type="binding site" evidence="8">
    <location>
        <position position="8"/>
    </location>
    <ligand>
        <name>Mg(2+)</name>
        <dbReference type="ChEBI" id="CHEBI:18420"/>
    </ligand>
</feature>
<keyword evidence="1 8" id="KW-0444">Lipid biosynthesis</keyword>
<evidence type="ECO:0000313" key="10">
    <source>
        <dbReference type="EMBL" id="PFG17509.1"/>
    </source>
</evidence>
<sequence>MIVGIGLDLTEVFRFSRAIERKGVLERLFTPAELIGAPKERLAGRFAAKEAIAKAIGAPKGLVWTDVEVLADECGQPYITTYGTVAARLAELGVTRVFVSITHDAGVAAAMVVCES</sequence>
<keyword evidence="5 8" id="KW-0460">Magnesium</keyword>
<comment type="subcellular location">
    <subcellularLocation>
        <location evidence="8">Cytoplasm</location>
    </subcellularLocation>
</comment>
<dbReference type="GO" id="GO:0006633">
    <property type="term" value="P:fatty acid biosynthetic process"/>
    <property type="evidence" value="ECO:0007669"/>
    <property type="project" value="UniProtKB-UniRule"/>
</dbReference>
<dbReference type="AlphaFoldDB" id="A0A2A9CVB8"/>
<comment type="similarity">
    <text evidence="8">Belongs to the P-Pant transferase superfamily. AcpS family.</text>
</comment>
<keyword evidence="7 8" id="KW-0275">Fatty acid biosynthesis</keyword>
<dbReference type="NCBIfam" id="TIGR00516">
    <property type="entry name" value="acpS"/>
    <property type="match status" value="1"/>
</dbReference>
<feature type="binding site" evidence="8">
    <location>
        <position position="50"/>
    </location>
    <ligand>
        <name>Mg(2+)</name>
        <dbReference type="ChEBI" id="CHEBI:18420"/>
    </ligand>
</feature>
<evidence type="ECO:0000256" key="8">
    <source>
        <dbReference type="HAMAP-Rule" id="MF_00101"/>
    </source>
</evidence>
<evidence type="ECO:0000313" key="11">
    <source>
        <dbReference type="Proteomes" id="UP000226079"/>
    </source>
</evidence>
<dbReference type="EC" id="2.7.8.7" evidence="8"/>
<gene>
    <name evidence="8" type="primary">acpS</name>
    <name evidence="10" type="ORF">ATK74_2082</name>
</gene>
<dbReference type="OrthoDB" id="517356at2"/>
<accession>A0A2A9CVB8</accession>
<dbReference type="NCBIfam" id="NF000832">
    <property type="entry name" value="PRK00070.3-2"/>
    <property type="match status" value="1"/>
</dbReference>
<keyword evidence="2 8" id="KW-0808">Transferase</keyword>
<dbReference type="InterPro" id="IPR002582">
    <property type="entry name" value="ACPS"/>
</dbReference>
<evidence type="ECO:0000256" key="2">
    <source>
        <dbReference type="ARBA" id="ARBA00022679"/>
    </source>
</evidence>
<proteinExistence type="inferred from homology"/>
<evidence type="ECO:0000256" key="7">
    <source>
        <dbReference type="ARBA" id="ARBA00023160"/>
    </source>
</evidence>
<dbReference type="NCBIfam" id="TIGR00556">
    <property type="entry name" value="pantethn_trn"/>
    <property type="match status" value="1"/>
</dbReference>
<keyword evidence="3 8" id="KW-0479">Metal-binding</keyword>
<dbReference type="Pfam" id="PF01648">
    <property type="entry name" value="ACPS"/>
    <property type="match status" value="1"/>
</dbReference>
<comment type="cofactor">
    <cofactor evidence="8">
        <name>Mg(2+)</name>
        <dbReference type="ChEBI" id="CHEBI:18420"/>
    </cofactor>
</comment>
<keyword evidence="6 8" id="KW-0443">Lipid metabolism</keyword>
<comment type="catalytic activity">
    <reaction evidence="8">
        <text>apo-[ACP] + CoA = holo-[ACP] + adenosine 3',5'-bisphosphate + H(+)</text>
        <dbReference type="Rhea" id="RHEA:12068"/>
        <dbReference type="Rhea" id="RHEA-COMP:9685"/>
        <dbReference type="Rhea" id="RHEA-COMP:9690"/>
        <dbReference type="ChEBI" id="CHEBI:15378"/>
        <dbReference type="ChEBI" id="CHEBI:29999"/>
        <dbReference type="ChEBI" id="CHEBI:57287"/>
        <dbReference type="ChEBI" id="CHEBI:58343"/>
        <dbReference type="ChEBI" id="CHEBI:64479"/>
        <dbReference type="EC" id="2.7.8.7"/>
    </reaction>
</comment>
<dbReference type="GO" id="GO:0000287">
    <property type="term" value="F:magnesium ion binding"/>
    <property type="evidence" value="ECO:0007669"/>
    <property type="project" value="UniProtKB-UniRule"/>
</dbReference>
<organism evidence="10 11">
    <name type="scientific">Propionicimonas paludicola</name>
    <dbReference type="NCBI Taxonomy" id="185243"/>
    <lineage>
        <taxon>Bacteria</taxon>
        <taxon>Bacillati</taxon>
        <taxon>Actinomycetota</taxon>
        <taxon>Actinomycetes</taxon>
        <taxon>Propionibacteriales</taxon>
        <taxon>Nocardioidaceae</taxon>
        <taxon>Propionicimonas</taxon>
    </lineage>
</organism>
<name>A0A2A9CVB8_9ACTN</name>
<evidence type="ECO:0000256" key="6">
    <source>
        <dbReference type="ARBA" id="ARBA00023098"/>
    </source>
</evidence>
<evidence type="ECO:0000256" key="3">
    <source>
        <dbReference type="ARBA" id="ARBA00022723"/>
    </source>
</evidence>
<dbReference type="InterPro" id="IPR008278">
    <property type="entry name" value="4-PPantetheinyl_Trfase_dom"/>
</dbReference>
<dbReference type="RefSeq" id="WP_098460930.1">
    <property type="nucleotide sequence ID" value="NZ_PDJC01000001.1"/>
</dbReference>
<dbReference type="Proteomes" id="UP000226079">
    <property type="component" value="Unassembled WGS sequence"/>
</dbReference>
<dbReference type="InterPro" id="IPR004568">
    <property type="entry name" value="Ppantetheine-prot_Trfase_dom"/>
</dbReference>
<reference evidence="10 11" key="1">
    <citation type="submission" date="2017-10" db="EMBL/GenBank/DDBJ databases">
        <title>Sequencing the genomes of 1000 actinobacteria strains.</title>
        <authorList>
            <person name="Klenk H.-P."/>
        </authorList>
    </citation>
    <scope>NUCLEOTIDE SEQUENCE [LARGE SCALE GENOMIC DNA]</scope>
    <source>
        <strain evidence="10 11">DSM 15597</strain>
    </source>
</reference>
<dbReference type="Gene3D" id="3.90.470.20">
    <property type="entry name" value="4'-phosphopantetheinyl transferase domain"/>
    <property type="match status" value="1"/>
</dbReference>
<dbReference type="HAMAP" id="MF_00101">
    <property type="entry name" value="AcpS"/>
    <property type="match status" value="1"/>
</dbReference>
<comment type="caution">
    <text evidence="10">The sequence shown here is derived from an EMBL/GenBank/DDBJ whole genome shotgun (WGS) entry which is preliminary data.</text>
</comment>
<dbReference type="GO" id="GO:0005737">
    <property type="term" value="C:cytoplasm"/>
    <property type="evidence" value="ECO:0007669"/>
    <property type="project" value="UniProtKB-SubCell"/>
</dbReference>
<dbReference type="EMBL" id="PDJC01000001">
    <property type="protein sequence ID" value="PFG17509.1"/>
    <property type="molecule type" value="Genomic_DNA"/>
</dbReference>
<dbReference type="GO" id="GO:0008897">
    <property type="term" value="F:holo-[acyl-carrier-protein] synthase activity"/>
    <property type="evidence" value="ECO:0007669"/>
    <property type="project" value="UniProtKB-UniRule"/>
</dbReference>
<evidence type="ECO:0000256" key="1">
    <source>
        <dbReference type="ARBA" id="ARBA00022516"/>
    </source>
</evidence>
<keyword evidence="4 8" id="KW-0276">Fatty acid metabolism</keyword>